<organism evidence="6 8">
    <name type="scientific">Legionella feeleii</name>
    <dbReference type="NCBI Taxonomy" id="453"/>
    <lineage>
        <taxon>Bacteria</taxon>
        <taxon>Pseudomonadati</taxon>
        <taxon>Pseudomonadota</taxon>
        <taxon>Gammaproteobacteria</taxon>
        <taxon>Legionellales</taxon>
        <taxon>Legionellaceae</taxon>
        <taxon>Legionella</taxon>
    </lineage>
</organism>
<dbReference type="Pfam" id="PF03562">
    <property type="entry name" value="MltA"/>
    <property type="match status" value="1"/>
</dbReference>
<dbReference type="InterPro" id="IPR010611">
    <property type="entry name" value="3D_dom"/>
</dbReference>
<evidence type="ECO:0000256" key="2">
    <source>
        <dbReference type="ARBA" id="ARBA00023239"/>
    </source>
</evidence>
<dbReference type="CDD" id="cd14485">
    <property type="entry name" value="mltA_like_LT_A"/>
    <property type="match status" value="1"/>
</dbReference>
<dbReference type="PATRIC" id="fig|453.4.peg.116"/>
<gene>
    <name evidence="6" type="primary">mltA_1</name>
    <name evidence="6" type="ORF">Lfee_0101</name>
    <name evidence="7" type="ORF">NCTC12022_00301</name>
</gene>
<keyword evidence="8" id="KW-1185">Reference proteome</keyword>
<feature type="domain" description="Lytic transglycosylase MltA" evidence="5">
    <location>
        <begin position="135"/>
        <end position="292"/>
    </location>
</feature>
<reference evidence="7 9" key="2">
    <citation type="submission" date="2018-06" db="EMBL/GenBank/DDBJ databases">
        <authorList>
            <consortium name="Pathogen Informatics"/>
            <person name="Doyle S."/>
        </authorList>
    </citation>
    <scope>NUCLEOTIDE SEQUENCE [LARGE SCALE GENOMIC DNA]</scope>
    <source>
        <strain evidence="7 9">NCTC12022</strain>
    </source>
</reference>
<dbReference type="OrthoDB" id="9783686at2"/>
<dbReference type="RefSeq" id="WP_058443322.1">
    <property type="nucleotide sequence ID" value="NZ_CAAAHT010000031.1"/>
</dbReference>
<dbReference type="Proteomes" id="UP000251942">
    <property type="component" value="Unassembled WGS sequence"/>
</dbReference>
<dbReference type="PANTHER" id="PTHR30124">
    <property type="entry name" value="MEMBRANE-BOUND LYTIC MUREIN TRANSGLYCOSYLASE A"/>
    <property type="match status" value="1"/>
</dbReference>
<dbReference type="GO" id="GO:0009253">
    <property type="term" value="P:peptidoglycan catabolic process"/>
    <property type="evidence" value="ECO:0007669"/>
    <property type="project" value="TreeGrafter"/>
</dbReference>
<evidence type="ECO:0000256" key="1">
    <source>
        <dbReference type="ARBA" id="ARBA00001420"/>
    </source>
</evidence>
<dbReference type="InterPro" id="IPR005300">
    <property type="entry name" value="MltA_B"/>
</dbReference>
<dbReference type="GO" id="GO:0071555">
    <property type="term" value="P:cell wall organization"/>
    <property type="evidence" value="ECO:0007669"/>
    <property type="project" value="UniProtKB-KW"/>
</dbReference>
<protein>
    <recommendedName>
        <fullName evidence="4">Membrane-bound lytic murein transglycosylase A</fullName>
        <ecNumber evidence="4">4.2.2.n1</ecNumber>
    </recommendedName>
    <alternativeName>
        <fullName evidence="4">Murein hydrolase A</fullName>
    </alternativeName>
</protein>
<dbReference type="Gene3D" id="2.40.240.50">
    <property type="entry name" value="Barwin-like endoglucanases"/>
    <property type="match status" value="1"/>
</dbReference>
<dbReference type="SMART" id="SM00925">
    <property type="entry name" value="MltA"/>
    <property type="match status" value="1"/>
</dbReference>
<dbReference type="EMBL" id="UASS01000001">
    <property type="protein sequence ID" value="SPX59478.1"/>
    <property type="molecule type" value="Genomic_DNA"/>
</dbReference>
<accession>A0A0W0U9M6</accession>
<dbReference type="EC" id="4.2.2.n1" evidence="4"/>
<dbReference type="Pfam" id="PF06725">
    <property type="entry name" value="3D"/>
    <property type="match status" value="1"/>
</dbReference>
<comment type="catalytic activity">
    <reaction evidence="1 4">
        <text>Exolytic cleavage of the (1-&gt;4)-beta-glycosidic linkage between N-acetylmuramic acid (MurNAc) and N-acetylglucosamine (GlcNAc) residues in peptidoglycan, from either the reducing or the non-reducing ends of the peptidoglycan chains, with concomitant formation of a 1,6-anhydrobond in the MurNAc residue.</text>
        <dbReference type="EC" id="4.2.2.n1"/>
    </reaction>
</comment>
<dbReference type="PIRSF" id="PIRSF019422">
    <property type="entry name" value="MltA"/>
    <property type="match status" value="1"/>
</dbReference>
<dbReference type="Gene3D" id="2.40.40.10">
    <property type="entry name" value="RlpA-like domain"/>
    <property type="match status" value="1"/>
</dbReference>
<sequence>MKQKFLYTSLFFGLLALRLFAGWWFWPQQEQTAVVLKQIPFTQLPGWETTNVRKSLLTFQVSCRTFLKQDPEQSVGSQQIELKAGDWHPACQEALSITSTSKTRAQQFFQKWFKVVEFSNNEPVRGLFTGYYMPLLHGSLTKTKKYNIPIYSLPSDLITINLAPFDPSLKNRRIIGRLEKKTVVPYYTRKEINKGAIANKAEVLVWIDNPIDRVFLEIQGSGIVQLPDGKRMYVGYAGQNGAPYTSIARVLIDKGVMTKDNASMQKIKSYLKAHPKEIDAVLNKNKSFVFFQDLKQNAAYGAQGVALTAGYSLAIDRKYIPLGAPIWLNTTRPDKHHDDKKVFQRLMIAQDTGGAIRGMVRGDVYWGAGKQATFIAGHMKNAGHYWLLLPRHIITQLEQKELS</sequence>
<evidence type="ECO:0000259" key="5">
    <source>
        <dbReference type="SMART" id="SM00925"/>
    </source>
</evidence>
<evidence type="ECO:0000313" key="7">
    <source>
        <dbReference type="EMBL" id="SPX59478.1"/>
    </source>
</evidence>
<dbReference type="GO" id="GO:0008933">
    <property type="term" value="F:peptidoglycan lytic transglycosylase activity"/>
    <property type="evidence" value="ECO:0007669"/>
    <property type="project" value="TreeGrafter"/>
</dbReference>
<dbReference type="AlphaFoldDB" id="A0A0W0U9M6"/>
<dbReference type="STRING" id="453.Lfee_0101"/>
<dbReference type="GO" id="GO:0009254">
    <property type="term" value="P:peptidoglycan turnover"/>
    <property type="evidence" value="ECO:0007669"/>
    <property type="project" value="UniProtKB-UniRule"/>
</dbReference>
<evidence type="ECO:0000313" key="6">
    <source>
        <dbReference type="EMBL" id="KTD04643.1"/>
    </source>
</evidence>
<reference evidence="6 8" key="1">
    <citation type="submission" date="2015-11" db="EMBL/GenBank/DDBJ databases">
        <title>Genomic analysis of 38 Legionella species identifies large and diverse effector repertoires.</title>
        <authorList>
            <person name="Burstein D."/>
            <person name="Amaro F."/>
            <person name="Zusman T."/>
            <person name="Lifshitz Z."/>
            <person name="Cohen O."/>
            <person name="Gilbert J.A."/>
            <person name="Pupko T."/>
            <person name="Shuman H.A."/>
            <person name="Segal G."/>
        </authorList>
    </citation>
    <scope>NUCLEOTIDE SEQUENCE [LARGE SCALE GENOMIC DNA]</scope>
    <source>
        <strain evidence="6 8">WO-44C</strain>
    </source>
</reference>
<dbReference type="InterPro" id="IPR036908">
    <property type="entry name" value="RlpA-like_sf"/>
</dbReference>
<evidence type="ECO:0000256" key="3">
    <source>
        <dbReference type="ARBA" id="ARBA00023316"/>
    </source>
</evidence>
<keyword evidence="3 4" id="KW-0961">Cell wall biogenesis/degradation</keyword>
<dbReference type="PANTHER" id="PTHR30124:SF0">
    <property type="entry name" value="MEMBRANE-BOUND LYTIC MUREIN TRANSGLYCOSYLASE A"/>
    <property type="match status" value="1"/>
</dbReference>
<name>A0A0W0U9M6_9GAMM</name>
<comment type="function">
    <text evidence="4">Murein-degrading enzyme. May play a role in recycling of muropeptides during cell elongation and/or cell division.</text>
</comment>
<dbReference type="GO" id="GO:0004553">
    <property type="term" value="F:hydrolase activity, hydrolyzing O-glycosyl compounds"/>
    <property type="evidence" value="ECO:0007669"/>
    <property type="project" value="InterPro"/>
</dbReference>
<keyword evidence="2 4" id="KW-0456">Lyase</keyword>
<dbReference type="Proteomes" id="UP000054698">
    <property type="component" value="Unassembled WGS sequence"/>
</dbReference>
<dbReference type="EMBL" id="LNYB01000006">
    <property type="protein sequence ID" value="KTD04643.1"/>
    <property type="molecule type" value="Genomic_DNA"/>
</dbReference>
<evidence type="ECO:0000313" key="8">
    <source>
        <dbReference type="Proteomes" id="UP000054698"/>
    </source>
</evidence>
<dbReference type="CDD" id="cd14668">
    <property type="entry name" value="mlta_B"/>
    <property type="match status" value="1"/>
</dbReference>
<dbReference type="InterPro" id="IPR026044">
    <property type="entry name" value="MltA"/>
</dbReference>
<dbReference type="SUPFAM" id="SSF50685">
    <property type="entry name" value="Barwin-like endoglucanases"/>
    <property type="match status" value="1"/>
</dbReference>
<dbReference type="GO" id="GO:0019867">
    <property type="term" value="C:outer membrane"/>
    <property type="evidence" value="ECO:0007669"/>
    <property type="project" value="InterPro"/>
</dbReference>
<evidence type="ECO:0000313" key="9">
    <source>
        <dbReference type="Proteomes" id="UP000251942"/>
    </source>
</evidence>
<evidence type="ECO:0000256" key="4">
    <source>
        <dbReference type="PIRNR" id="PIRNR019422"/>
    </source>
</evidence>
<proteinExistence type="predicted"/>